<dbReference type="Pfam" id="PF22633">
    <property type="entry name" value="F5_F8_type_C_2"/>
    <property type="match status" value="1"/>
</dbReference>
<dbReference type="InterPro" id="IPR008979">
    <property type="entry name" value="Galactose-bd-like_sf"/>
</dbReference>
<dbReference type="Pfam" id="PF12733">
    <property type="entry name" value="Cadherin-like"/>
    <property type="match status" value="3"/>
</dbReference>
<dbReference type="EMBL" id="FOOX01000002">
    <property type="protein sequence ID" value="SFG06660.1"/>
    <property type="molecule type" value="Genomic_DNA"/>
</dbReference>
<keyword evidence="4" id="KW-1185">Reference proteome</keyword>
<reference evidence="4" key="1">
    <citation type="submission" date="2016-10" db="EMBL/GenBank/DDBJ databases">
        <authorList>
            <person name="Varghese N."/>
            <person name="Submissions S."/>
        </authorList>
    </citation>
    <scope>NUCLEOTIDE SEQUENCE [LARGE SCALE GENOMIC DNA]</scope>
    <source>
        <strain evidence="4">DSM 17038</strain>
    </source>
</reference>
<dbReference type="Gene3D" id="2.60.120.260">
    <property type="entry name" value="Galactose-binding domain-like"/>
    <property type="match status" value="1"/>
</dbReference>
<dbReference type="RefSeq" id="WP_092468496.1">
    <property type="nucleotide sequence ID" value="NZ_FOOX01000002.1"/>
</dbReference>
<organism evidence="3 4">
    <name type="scientific">Desulfotruncus arcticus DSM 17038</name>
    <dbReference type="NCBI Taxonomy" id="1121424"/>
    <lineage>
        <taxon>Bacteria</taxon>
        <taxon>Bacillati</taxon>
        <taxon>Bacillota</taxon>
        <taxon>Clostridia</taxon>
        <taxon>Eubacteriales</taxon>
        <taxon>Desulfallaceae</taxon>
        <taxon>Desulfotruncus</taxon>
    </lineage>
</organism>
<dbReference type="STRING" id="341036.SAMN05660649_00544"/>
<dbReference type="PROSITE" id="PS50022">
    <property type="entry name" value="FA58C_3"/>
    <property type="match status" value="1"/>
</dbReference>
<protein>
    <submittedName>
        <fullName evidence="3">F5/8 type C domain-containing protein</fullName>
    </submittedName>
</protein>
<dbReference type="SUPFAM" id="SSF49785">
    <property type="entry name" value="Galactose-binding domain-like"/>
    <property type="match status" value="1"/>
</dbReference>
<evidence type="ECO:0000313" key="4">
    <source>
        <dbReference type="Proteomes" id="UP000199337"/>
    </source>
</evidence>
<evidence type="ECO:0000313" key="3">
    <source>
        <dbReference type="EMBL" id="SFG06660.1"/>
    </source>
</evidence>
<dbReference type="GO" id="GO:0016798">
    <property type="term" value="F:hydrolase activity, acting on glycosyl bonds"/>
    <property type="evidence" value="ECO:0007669"/>
    <property type="project" value="UniProtKB-KW"/>
</dbReference>
<feature type="domain" description="F5/8 type C" evidence="2">
    <location>
        <begin position="1"/>
        <end position="144"/>
    </location>
</feature>
<dbReference type="InterPro" id="IPR000421">
    <property type="entry name" value="FA58C"/>
</dbReference>
<name>A0A1I2NUH6_9FIRM</name>
<accession>A0A1I2NUH6</accession>
<sequence>MGNIALSKIATASSYVLPFSPNKAVDGFTAPLNRWVCNSVSTAYPGWLMVDMGSQKFVNRWVVKHMCVGGFTPSQNYANRDYKLQGSNDSVSWMDIDTVTGNTQSTTDRTTAIVSFRYYRVSVTSGLNANKGLASIEELEIYEAPVPFLTNLTLSSGTLNPAFNSTVYNYTASVGYDVTSITVTATSGGTASTMTVNGVTTTSGQPSAPISLNVGANTVTVQLTSPGVPVQTYTVAVTRASSPYLTNITFDKGSLATPFEKNTLTYNANIQYDGTQVYVTPTAEDPAAAITVNGSPATSGVPFGPIAMPNIGNNAAITIVVTSKQGADSRTYTITPTRASDCYLSGLLIVGIRGGGLTPAFDRATYAYTSNVANSVASVQIQATAENGGNITVNGISVQSGQPSQPINLQVSTNLVTVVCSSETGVDSKTYEITITRAAQ</sequence>
<evidence type="ECO:0000259" key="2">
    <source>
        <dbReference type="PROSITE" id="PS50022"/>
    </source>
</evidence>
<dbReference type="AlphaFoldDB" id="A0A1I2NUH6"/>
<keyword evidence="1" id="KW-0378">Hydrolase</keyword>
<dbReference type="Proteomes" id="UP000199337">
    <property type="component" value="Unassembled WGS sequence"/>
</dbReference>
<keyword evidence="1" id="KW-0326">Glycosidase</keyword>
<dbReference type="OrthoDB" id="1804544at2"/>
<dbReference type="InterPro" id="IPR025883">
    <property type="entry name" value="Cadherin-like_domain"/>
</dbReference>
<proteinExistence type="predicted"/>
<gene>
    <name evidence="3" type="ORF">SAMN05660649_00544</name>
</gene>
<evidence type="ECO:0000256" key="1">
    <source>
        <dbReference type="ARBA" id="ARBA00023295"/>
    </source>
</evidence>